<dbReference type="HAMAP" id="MF_01310">
    <property type="entry name" value="Ribosomal_uS11"/>
    <property type="match status" value="1"/>
</dbReference>
<dbReference type="InterPro" id="IPR018102">
    <property type="entry name" value="Ribosomal_uS11_CS"/>
</dbReference>
<accession>A0A1C8QF92</accession>
<evidence type="ECO:0000313" key="5">
    <source>
        <dbReference type="EMBL" id="ANS11050.1"/>
    </source>
</evidence>
<keyword evidence="2 4" id="KW-0689">Ribosomal protein</keyword>
<comment type="similarity">
    <text evidence="1 4">Belongs to the universal ribosomal protein uS11 family.</text>
</comment>
<reference evidence="5" key="1">
    <citation type="submission" date="2015-09" db="EMBL/GenBank/DDBJ databases">
        <title>Unraveling the complex biogeographical history of Chrysobalanaceae from plastid genomes.</title>
        <authorList>
            <person name="Bardon L."/>
            <person name="Sothers C."/>
            <person name="Prance G."/>
            <person name="Male P.-J."/>
            <person name="Xi Z."/>
            <person name="Davis C."/>
            <person name="Murienne J."/>
            <person name="Garcia-Villacorta R."/>
            <person name="Chave J."/>
        </authorList>
    </citation>
    <scope>NUCLEOTIDE SEQUENCE</scope>
</reference>
<dbReference type="PROSITE" id="PS00054">
    <property type="entry name" value="RIBOSOMAL_S11"/>
    <property type="match status" value="1"/>
</dbReference>
<dbReference type="PIRSF" id="PIRSF002131">
    <property type="entry name" value="Ribosomal_S11"/>
    <property type="match status" value="1"/>
</dbReference>
<protein>
    <submittedName>
        <fullName evidence="5">Ribosomal protein S11</fullName>
    </submittedName>
</protein>
<evidence type="ECO:0000256" key="1">
    <source>
        <dbReference type="ARBA" id="ARBA00006194"/>
    </source>
</evidence>
<geneLocation type="plastid" evidence="5"/>
<dbReference type="GO" id="GO:0003735">
    <property type="term" value="F:structural constituent of ribosome"/>
    <property type="evidence" value="ECO:0007669"/>
    <property type="project" value="InterPro"/>
</dbReference>
<evidence type="ECO:0000256" key="2">
    <source>
        <dbReference type="ARBA" id="ARBA00022980"/>
    </source>
</evidence>
<sequence>MAKPYIRVIRRGSLRTGRISPRKNNPKIPKPKIPKGVIHIQASFHNIIVTVTDVRGRVISWSSGGRCNFKRGRKKTPFAAKTAAVNALRTVVARGMKRAEVMIKGPGRGRDGALRAIRRTGIRVNSIRDVTPMPHNGCRPPKKRRL</sequence>
<dbReference type="AlphaFoldDB" id="A0A1C8QF92"/>
<dbReference type="PANTHER" id="PTHR11759">
    <property type="entry name" value="40S RIBOSOMAL PROTEIN S14/30S RIBOSOMAL PROTEIN S11"/>
    <property type="match status" value="1"/>
</dbReference>
<dbReference type="Gene3D" id="3.30.420.80">
    <property type="entry name" value="Ribosomal protein S11"/>
    <property type="match status" value="1"/>
</dbReference>
<evidence type="ECO:0000256" key="3">
    <source>
        <dbReference type="ARBA" id="ARBA00023274"/>
    </source>
</evidence>
<keyword evidence="3 4" id="KW-0687">Ribonucleoprotein</keyword>
<dbReference type="NCBIfam" id="NF003698">
    <property type="entry name" value="PRK05309.1"/>
    <property type="match status" value="1"/>
</dbReference>
<name>A0A1C8QF92_9ROSI</name>
<gene>
    <name evidence="5" type="primary">rps11</name>
</gene>
<dbReference type="EMBL" id="KT780245">
    <property type="protein sequence ID" value="ANS11050.1"/>
    <property type="molecule type" value="Genomic_DNA"/>
</dbReference>
<dbReference type="InterPro" id="IPR001971">
    <property type="entry name" value="Ribosomal_uS11"/>
</dbReference>
<dbReference type="GO" id="GO:1990904">
    <property type="term" value="C:ribonucleoprotein complex"/>
    <property type="evidence" value="ECO:0007669"/>
    <property type="project" value="UniProtKB-KW"/>
</dbReference>
<dbReference type="SUPFAM" id="SSF53137">
    <property type="entry name" value="Translational machinery components"/>
    <property type="match status" value="1"/>
</dbReference>
<dbReference type="GO" id="GO:0005840">
    <property type="term" value="C:ribosome"/>
    <property type="evidence" value="ECO:0007669"/>
    <property type="project" value="UniProtKB-KW"/>
</dbReference>
<keyword evidence="5" id="KW-0934">Plastid</keyword>
<organism evidence="5">
    <name type="scientific">Euphronia guianensis</name>
    <dbReference type="NCBI Taxonomy" id="82261"/>
    <lineage>
        <taxon>Eukaryota</taxon>
        <taxon>Viridiplantae</taxon>
        <taxon>Streptophyta</taxon>
        <taxon>Embryophyta</taxon>
        <taxon>Tracheophyta</taxon>
        <taxon>Spermatophyta</taxon>
        <taxon>Magnoliopsida</taxon>
        <taxon>eudicotyledons</taxon>
        <taxon>Gunneridae</taxon>
        <taxon>Pentapetalae</taxon>
        <taxon>rosids</taxon>
        <taxon>fabids</taxon>
        <taxon>Malpighiales</taxon>
        <taxon>Euphroniaceae</taxon>
        <taxon>Euphronia</taxon>
    </lineage>
</organism>
<proteinExistence type="inferred from homology"/>
<dbReference type="InterPro" id="IPR036967">
    <property type="entry name" value="Ribosomal_uS11_sf"/>
</dbReference>
<dbReference type="Pfam" id="PF00411">
    <property type="entry name" value="Ribosomal_S11"/>
    <property type="match status" value="1"/>
</dbReference>
<evidence type="ECO:0000256" key="4">
    <source>
        <dbReference type="RuleBase" id="RU003629"/>
    </source>
</evidence>
<dbReference type="GO" id="GO:0006412">
    <property type="term" value="P:translation"/>
    <property type="evidence" value="ECO:0007669"/>
    <property type="project" value="InterPro"/>
</dbReference>